<evidence type="ECO:0000256" key="28">
    <source>
        <dbReference type="ARBA" id="ARBA00049244"/>
    </source>
</evidence>
<dbReference type="PANTHER" id="PTHR11276:SF28">
    <property type="entry name" value="DNA POLYMERASE LAMBDA"/>
    <property type="match status" value="1"/>
</dbReference>
<dbReference type="PRINTS" id="PR00869">
    <property type="entry name" value="DNAPOLX"/>
</dbReference>
<dbReference type="GO" id="GO:0005737">
    <property type="term" value="C:cytoplasm"/>
    <property type="evidence" value="ECO:0007669"/>
    <property type="project" value="UniProtKB-SubCell"/>
</dbReference>
<comment type="cofactor">
    <cofactor evidence="1">
        <name>Mn(2+)</name>
        <dbReference type="ChEBI" id="CHEBI:29035"/>
    </cofactor>
</comment>
<dbReference type="Pfam" id="PF10391">
    <property type="entry name" value="DNA_pol_lambd_f"/>
    <property type="match status" value="1"/>
</dbReference>
<comment type="catalytic activity">
    <reaction evidence="22">
        <text>NAD(+) + (deoxyribonucleotide)n-3'-hydroxyl + 5'-phospho-(deoxyribonucleotide)m = (deoxyribonucleotide)n+m + AMP + beta-nicotinamide D-nucleotide.</text>
        <dbReference type="EC" id="6.5.1.2"/>
    </reaction>
</comment>
<feature type="domain" description="Helix-hairpin-helix DNA-binding motif class 1" evidence="29">
    <location>
        <begin position="197"/>
        <end position="216"/>
    </location>
</feature>
<feature type="domain" description="Helix-hairpin-helix DNA-binding motif class 1" evidence="29">
    <location>
        <begin position="1016"/>
        <end position="1035"/>
    </location>
</feature>
<feature type="domain" description="Helix-hairpin-helix DNA-binding motif class 1" evidence="29">
    <location>
        <begin position="160"/>
        <end position="179"/>
    </location>
</feature>
<evidence type="ECO:0000256" key="10">
    <source>
        <dbReference type="ARBA" id="ARBA00022598"/>
    </source>
</evidence>
<dbReference type="EC" id="4.2.99.18" evidence="5"/>
<evidence type="ECO:0000256" key="23">
    <source>
        <dbReference type="ARBA" id="ARBA00035717"/>
    </source>
</evidence>
<keyword evidence="17" id="KW-0239">DNA-directed DNA polymerase</keyword>
<evidence type="ECO:0000256" key="14">
    <source>
        <dbReference type="ARBA" id="ARBA00022705"/>
    </source>
</evidence>
<keyword evidence="14" id="KW-0235">DNA replication</keyword>
<keyword evidence="16" id="KW-0832">Ubl conjugation</keyword>
<evidence type="ECO:0000256" key="27">
    <source>
        <dbReference type="ARBA" id="ARBA00045548"/>
    </source>
</evidence>
<evidence type="ECO:0000313" key="32">
    <source>
        <dbReference type="EMBL" id="QHU10839.1"/>
    </source>
</evidence>
<evidence type="ECO:0000256" key="18">
    <source>
        <dbReference type="ARBA" id="ARBA00023027"/>
    </source>
</evidence>
<dbReference type="SMART" id="SM00532">
    <property type="entry name" value="LIGANc"/>
    <property type="match status" value="1"/>
</dbReference>
<keyword evidence="15" id="KW-0227">DNA damage</keyword>
<evidence type="ECO:0000259" key="31">
    <source>
        <dbReference type="SMART" id="SM00532"/>
    </source>
</evidence>
<keyword evidence="18" id="KW-0520">NAD</keyword>
<evidence type="ECO:0000256" key="24">
    <source>
        <dbReference type="ARBA" id="ARBA00035726"/>
    </source>
</evidence>
<dbReference type="InterPro" id="IPR037160">
    <property type="entry name" value="DNA_Pol_thumb_sf"/>
</dbReference>
<dbReference type="InterPro" id="IPR013840">
    <property type="entry name" value="DNAligase_N"/>
</dbReference>
<evidence type="ECO:0000256" key="15">
    <source>
        <dbReference type="ARBA" id="ARBA00022763"/>
    </source>
</evidence>
<proteinExistence type="predicted"/>
<dbReference type="FunFam" id="3.30.210.10:FF:000002">
    <property type="entry name" value="DNA polymerase"/>
    <property type="match status" value="1"/>
</dbReference>
<feature type="domain" description="NAD-dependent DNA ligase N-terminal" evidence="31">
    <location>
        <begin position="523"/>
        <end position="922"/>
    </location>
</feature>
<dbReference type="InterPro" id="IPR001357">
    <property type="entry name" value="BRCT_dom"/>
</dbReference>
<evidence type="ECO:0000256" key="17">
    <source>
        <dbReference type="ARBA" id="ARBA00022932"/>
    </source>
</evidence>
<dbReference type="InterPro" id="IPR028207">
    <property type="entry name" value="DNA_pol_B_palm_palm"/>
</dbReference>
<dbReference type="InterPro" id="IPR003583">
    <property type="entry name" value="Hlx-hairpin-Hlx_DNA-bd_motif"/>
</dbReference>
<dbReference type="InterPro" id="IPR022312">
    <property type="entry name" value="DNA_pol_X"/>
</dbReference>
<evidence type="ECO:0000256" key="21">
    <source>
        <dbReference type="ARBA" id="ARBA00023239"/>
    </source>
</evidence>
<dbReference type="Gene3D" id="1.10.150.110">
    <property type="entry name" value="DNA polymerase beta, N-terminal domain-like"/>
    <property type="match status" value="1"/>
</dbReference>
<dbReference type="Gene3D" id="3.30.470.30">
    <property type="entry name" value="DNA ligase/mRNA capping enzyme"/>
    <property type="match status" value="1"/>
</dbReference>
<dbReference type="GO" id="GO:0005634">
    <property type="term" value="C:nucleus"/>
    <property type="evidence" value="ECO:0007669"/>
    <property type="project" value="TreeGrafter"/>
</dbReference>
<dbReference type="GO" id="GO:0006303">
    <property type="term" value="P:double-strand break repair via nonhomologous end joining"/>
    <property type="evidence" value="ECO:0007669"/>
    <property type="project" value="TreeGrafter"/>
</dbReference>
<evidence type="ECO:0000256" key="6">
    <source>
        <dbReference type="ARBA" id="ARBA00012722"/>
    </source>
</evidence>
<evidence type="ECO:0000256" key="16">
    <source>
        <dbReference type="ARBA" id="ARBA00022843"/>
    </source>
</evidence>
<dbReference type="InterPro" id="IPR029398">
    <property type="entry name" value="PolB_thumb"/>
</dbReference>
<dbReference type="InterPro" id="IPR002008">
    <property type="entry name" value="DNA_pol_X_beta-like"/>
</dbReference>
<comment type="catalytic activity">
    <reaction evidence="25">
        <text>2'-deoxyribonucleotide-(2'-deoxyribose 5'-phosphate)-2'-deoxyribonucleotide-DNA = a 3'-end 2'-deoxyribonucleotide-(2,3-dehydro-2,3-deoxyribose 5'-phosphate)-DNA + a 5'-end 5'-phospho-2'-deoxyribonucleoside-DNA + H(+)</text>
        <dbReference type="Rhea" id="RHEA:66592"/>
        <dbReference type="Rhea" id="RHEA-COMP:13180"/>
        <dbReference type="Rhea" id="RHEA-COMP:16897"/>
        <dbReference type="Rhea" id="RHEA-COMP:17067"/>
        <dbReference type="ChEBI" id="CHEBI:15378"/>
        <dbReference type="ChEBI" id="CHEBI:136412"/>
        <dbReference type="ChEBI" id="CHEBI:157695"/>
        <dbReference type="ChEBI" id="CHEBI:167181"/>
        <dbReference type="EC" id="4.2.99.18"/>
    </reaction>
</comment>
<dbReference type="Gene3D" id="3.30.460.10">
    <property type="entry name" value="Beta Polymerase, domain 2"/>
    <property type="match status" value="1"/>
</dbReference>
<dbReference type="GO" id="GO:0003911">
    <property type="term" value="F:DNA ligase (NAD+) activity"/>
    <property type="evidence" value="ECO:0007669"/>
    <property type="project" value="UniProtKB-EC"/>
</dbReference>
<comment type="function">
    <text evidence="27">Repair polymerase that plays a key role in base-excision repair. During this process, the damaged base is excised by specific DNA glycosylases, the DNA backbone is nicked at the abasic site by an apurinic/apyrimidic (AP) endonuclease, and POLB removes 5'-deoxyribose-phosphate from the preincised AP site acting as a 5'-deoxyribose-phosphate lyase (5'-dRP lyase); through its DNA polymerase activity, it adds one nucleotide to the 3' end of the arising single-nucleotide gap. Conducts 'gap-filling' DNA synthesis in a stepwise distributive fashion rather than in a processive fashion as for other DNA polymerases. It is also able to cleave sugar-phosphate bonds 3' to an intact AP site, acting as an AP lyase.</text>
</comment>
<dbReference type="SUPFAM" id="SSF47802">
    <property type="entry name" value="DNA polymerase beta, N-terminal domain-like"/>
    <property type="match status" value="1"/>
</dbReference>
<evidence type="ECO:0000256" key="19">
    <source>
        <dbReference type="ARBA" id="ARBA00023053"/>
    </source>
</evidence>
<dbReference type="InterPro" id="IPR027421">
    <property type="entry name" value="DNA_pol_lamdba_lyase_dom_sf"/>
</dbReference>
<dbReference type="InterPro" id="IPR002054">
    <property type="entry name" value="DNA-dir_DNA_pol_X"/>
</dbReference>
<dbReference type="Gene3D" id="2.40.50.140">
    <property type="entry name" value="Nucleic acid-binding proteins"/>
    <property type="match status" value="1"/>
</dbReference>
<dbReference type="EC" id="6.5.1.2" evidence="6"/>
<organism evidence="32">
    <name type="scientific">viral metagenome</name>
    <dbReference type="NCBI Taxonomy" id="1070528"/>
    <lineage>
        <taxon>unclassified sequences</taxon>
        <taxon>metagenomes</taxon>
        <taxon>organismal metagenomes</taxon>
    </lineage>
</organism>
<dbReference type="Pfam" id="PF14791">
    <property type="entry name" value="DNA_pol_B_thumb"/>
    <property type="match status" value="1"/>
</dbReference>
<dbReference type="GO" id="GO:0006260">
    <property type="term" value="P:DNA replication"/>
    <property type="evidence" value="ECO:0007669"/>
    <property type="project" value="UniProtKB-KW"/>
</dbReference>
<evidence type="ECO:0000256" key="12">
    <source>
        <dbReference type="ARBA" id="ARBA00022679"/>
    </source>
</evidence>
<dbReference type="InterPro" id="IPR004150">
    <property type="entry name" value="NAD_DNA_ligase_OB"/>
</dbReference>
<comment type="catalytic activity">
    <reaction evidence="26">
        <text>a 5'-end 2'-deoxyribose-2'-deoxyribonucleotide-DNA = (2E,4S)-4-hydroxypenten-2-al-5-phosphate + a 5'-end 5'-phospho-2'-deoxyribonucleoside-DNA + H(+)</text>
        <dbReference type="Rhea" id="RHEA:76255"/>
        <dbReference type="Rhea" id="RHEA-COMP:13180"/>
        <dbReference type="Rhea" id="RHEA-COMP:18657"/>
        <dbReference type="ChEBI" id="CHEBI:15378"/>
        <dbReference type="ChEBI" id="CHEBI:136412"/>
        <dbReference type="ChEBI" id="CHEBI:195194"/>
        <dbReference type="ChEBI" id="CHEBI:195195"/>
    </reaction>
</comment>
<dbReference type="InterPro" id="IPR018944">
    <property type="entry name" value="DNA_pol_lambd_fingers_domain"/>
</dbReference>
<dbReference type="PRINTS" id="PR00870">
    <property type="entry name" value="DNAPOLXBETA"/>
</dbReference>
<keyword evidence="9" id="KW-0488">Methylation</keyword>
<dbReference type="SUPFAM" id="SSF56091">
    <property type="entry name" value="DNA ligase/mRNA capping enzyme, catalytic domain"/>
    <property type="match status" value="1"/>
</dbReference>
<evidence type="ECO:0000259" key="29">
    <source>
        <dbReference type="SMART" id="SM00278"/>
    </source>
</evidence>
<evidence type="ECO:0000256" key="4">
    <source>
        <dbReference type="ARBA" id="ARBA00012417"/>
    </source>
</evidence>
<dbReference type="EC" id="2.7.7.7" evidence="4"/>
<evidence type="ECO:0000259" key="30">
    <source>
        <dbReference type="SMART" id="SM00483"/>
    </source>
</evidence>
<evidence type="ECO:0000256" key="22">
    <source>
        <dbReference type="ARBA" id="ARBA00034005"/>
    </source>
</evidence>
<dbReference type="SUPFAM" id="SSF50249">
    <property type="entry name" value="Nucleic acid-binding proteins"/>
    <property type="match status" value="1"/>
</dbReference>
<dbReference type="CDD" id="cd00141">
    <property type="entry name" value="NT_POLXc"/>
    <property type="match status" value="1"/>
</dbReference>
<comment type="cofactor">
    <cofactor evidence="2">
        <name>Mg(2+)</name>
        <dbReference type="ChEBI" id="CHEBI:18420"/>
    </cofactor>
</comment>
<dbReference type="PANTHER" id="PTHR11276">
    <property type="entry name" value="DNA POLYMERASE TYPE-X FAMILY MEMBER"/>
    <property type="match status" value="1"/>
</dbReference>
<dbReference type="InterPro" id="IPR043519">
    <property type="entry name" value="NT_sf"/>
</dbReference>
<evidence type="ECO:0000256" key="25">
    <source>
        <dbReference type="ARBA" id="ARBA00044632"/>
    </source>
</evidence>
<dbReference type="InterPro" id="IPR012340">
    <property type="entry name" value="NA-bd_OB-fold"/>
</dbReference>
<evidence type="ECO:0000256" key="2">
    <source>
        <dbReference type="ARBA" id="ARBA00001946"/>
    </source>
</evidence>
<evidence type="ECO:0000256" key="20">
    <source>
        <dbReference type="ARBA" id="ARBA00023204"/>
    </source>
</evidence>
<dbReference type="SMART" id="SM00483">
    <property type="entry name" value="POLXc"/>
    <property type="match status" value="1"/>
</dbReference>
<sequence length="1137" mass="126639">MKNTLRKYKKKSLNKKTIKLRHKKYRAGSGKKVKNVRRIKSSKKKIVFNIVENFESAAKKTDNILNLSAIEAAPVEMLSLIPAAEKIEKNLGMNLKGPQVEMQKEPQDVLPSGRLNEQFIDLMEKLSGIMLKQGEPFRARAYQKAQETIMSFPGDITSPDQLKGKPGIGETIMEKLNEYVKTGTLRILEREKENPVNILGEIYGVGPKKAKELVDQGITTIDQLRAKQNEVLNDTQKVGLKYYEDILNRIPREEIDQYDSIFRDVFNKVAGPGSEARFEIVGSYRRGAKSSGDIDMIITSKTGDVFKKFVDELIKQKIILEVLSRGNTKCLVIAKLPNAEFSRRVDFLYTSPEEYPFSVLYFTGSKIFNTVMRARALTLGYSLNEHEMTKMTEKKKGEKAIKGEKVAHTFNSEQDIFEFLGMVYKEPHERIDGRSMILTENIGKIQVAPTLVKEEIQSSAKAKTLKKPKKLVLQEDLKTKTVKVPKKFVLLHEGDDFAKQAAVLDENPEAIQLINNFRKNGIGALESLSEPQLSSMIAEANKAFHFNKTPVMTDNEYDIMKEFLEKKFPSSSALLEVGAPIIEKNKVTLPYEMASMDKIKPDTGALVAWKNKYSGPYVLSCKLDGVSGMYSTESGVQKLYTRGNGKVGQDISHLIPYLKLPKTSGIVVRGEFVIPKPVFHDKYSDKFANPRNLVAGLVNRQTIDEKVHDLHFVAYEVIVPELKPSAQMQTLMEKGFETVLNREVMSGDLTNELLSEILIKWRADYLYEIDGVIVTDDKVYSRKGGNPDHSFAFKMVLSDQIAEAKVVDVLWTPSKDGYLKPRVQIEPIQLGGVKIEYATGFNGAFIEQNKIGVGALIQIIRSGDVIPHIRSVTTPAEQAKMPNVPYKWNDTHVDIMLEDVGSDETVREKNVTGFFRGVGVEGLSSGNIARIIAAGYETVPAIIRMTKADFEKAGFKTLAQKFVDGIKNKVDAASLVTLMSASNVFGRGFSEKRIELVLETYPDILVSSDSNADKIKKISKVKGMASKTAEAFVEKISDFVKFINECGLQGKLNGKVAVVADTSHPLYKKSVVMTGIRDAKVTESLKTVGANLGSSVSKNTVAVIAKSADEDTGKAADARKLGIPIMTPDEFMAKYFA</sequence>
<evidence type="ECO:0000256" key="1">
    <source>
        <dbReference type="ARBA" id="ARBA00001936"/>
    </source>
</evidence>
<comment type="subcellular location">
    <subcellularLocation>
        <location evidence="3">Cytoplasm</location>
    </subcellularLocation>
</comment>
<keyword evidence="12" id="KW-0808">Transferase</keyword>
<dbReference type="GO" id="GO:0003677">
    <property type="term" value="F:DNA binding"/>
    <property type="evidence" value="ECO:0007669"/>
    <property type="project" value="InterPro"/>
</dbReference>
<protein>
    <recommendedName>
        <fullName evidence="8">DNA polymerase beta</fullName>
        <ecNumber evidence="4">2.7.7.7</ecNumber>
        <ecNumber evidence="5">4.2.99.18</ecNumber>
        <ecNumber evidence="6">6.5.1.2</ecNumber>
    </recommendedName>
    <alternativeName>
        <fullName evidence="23">5'-deoxyribose-phosphate lyase</fullName>
    </alternativeName>
    <alternativeName>
        <fullName evidence="24">AP lyase</fullName>
    </alternativeName>
    <alternativeName>
        <fullName evidence="7">DNA polymerase lambda</fullName>
    </alternativeName>
</protein>
<evidence type="ECO:0000256" key="11">
    <source>
        <dbReference type="ARBA" id="ARBA00022634"/>
    </source>
</evidence>
<dbReference type="Gene3D" id="3.40.50.10190">
    <property type="entry name" value="BRCT domain"/>
    <property type="match status" value="1"/>
</dbReference>
<dbReference type="Gene3D" id="3.30.210.10">
    <property type="entry name" value="DNA polymerase, thumb domain"/>
    <property type="match status" value="1"/>
</dbReference>
<dbReference type="Pfam" id="PF03120">
    <property type="entry name" value="OB_DNA_ligase"/>
    <property type="match status" value="1"/>
</dbReference>
<accession>A0A6C0JZF5</accession>
<dbReference type="Pfam" id="PF00533">
    <property type="entry name" value="BRCT"/>
    <property type="match status" value="1"/>
</dbReference>
<evidence type="ECO:0000256" key="8">
    <source>
        <dbReference type="ARBA" id="ARBA00020020"/>
    </source>
</evidence>
<keyword evidence="19" id="KW-0915">Sodium</keyword>
<dbReference type="InterPro" id="IPR013839">
    <property type="entry name" value="DNAligase_adenylation"/>
</dbReference>
<dbReference type="SMART" id="SM00278">
    <property type="entry name" value="HhH1"/>
    <property type="match status" value="3"/>
</dbReference>
<dbReference type="AlphaFoldDB" id="A0A6C0JZF5"/>
<dbReference type="InterPro" id="IPR036420">
    <property type="entry name" value="BRCT_dom_sf"/>
</dbReference>
<evidence type="ECO:0000256" key="13">
    <source>
        <dbReference type="ARBA" id="ARBA00022695"/>
    </source>
</evidence>
<feature type="domain" description="DNA-directed DNA polymerase X" evidence="30">
    <location>
        <begin position="114"/>
        <end position="431"/>
    </location>
</feature>
<dbReference type="InterPro" id="IPR010996">
    <property type="entry name" value="HHH_MUS81"/>
</dbReference>
<keyword evidence="11" id="KW-0237">DNA synthesis</keyword>
<reference evidence="32" key="1">
    <citation type="journal article" date="2020" name="Nature">
        <title>Giant virus diversity and host interactions through global metagenomics.</title>
        <authorList>
            <person name="Schulz F."/>
            <person name="Roux S."/>
            <person name="Paez-Espino D."/>
            <person name="Jungbluth S."/>
            <person name="Walsh D.A."/>
            <person name="Denef V.J."/>
            <person name="McMahon K.D."/>
            <person name="Konstantinidis K.T."/>
            <person name="Eloe-Fadrosh E.A."/>
            <person name="Kyrpides N.C."/>
            <person name="Woyke T."/>
        </authorList>
    </citation>
    <scope>NUCLEOTIDE SEQUENCE</scope>
    <source>
        <strain evidence="32">GVMAG-S-1101165-83</strain>
    </source>
</reference>
<dbReference type="Pfam" id="PF14792">
    <property type="entry name" value="DNA_pol_B_palm"/>
    <property type="match status" value="1"/>
</dbReference>
<name>A0A6C0JZF5_9ZZZZ</name>
<evidence type="ECO:0000256" key="7">
    <source>
        <dbReference type="ARBA" id="ARBA00016513"/>
    </source>
</evidence>
<dbReference type="Pfam" id="PF01653">
    <property type="entry name" value="DNA_ligase_aden"/>
    <property type="match status" value="1"/>
</dbReference>
<keyword evidence="21" id="KW-0456">Lyase</keyword>
<keyword evidence="20" id="KW-0234">DNA repair</keyword>
<keyword evidence="10" id="KW-0436">Ligase</keyword>
<dbReference type="GO" id="GO:0003887">
    <property type="term" value="F:DNA-directed DNA polymerase activity"/>
    <property type="evidence" value="ECO:0007669"/>
    <property type="project" value="UniProtKB-KW"/>
</dbReference>
<dbReference type="EMBL" id="MN740772">
    <property type="protein sequence ID" value="QHU10839.1"/>
    <property type="molecule type" value="Genomic_DNA"/>
</dbReference>
<evidence type="ECO:0000256" key="9">
    <source>
        <dbReference type="ARBA" id="ARBA00022481"/>
    </source>
</evidence>
<comment type="catalytic activity">
    <reaction evidence="28">
        <text>DNA(n) + a 2'-deoxyribonucleoside 5'-triphosphate = DNA(n+1) + diphosphate</text>
        <dbReference type="Rhea" id="RHEA:22508"/>
        <dbReference type="Rhea" id="RHEA-COMP:17339"/>
        <dbReference type="Rhea" id="RHEA-COMP:17340"/>
        <dbReference type="ChEBI" id="CHEBI:33019"/>
        <dbReference type="ChEBI" id="CHEBI:61560"/>
        <dbReference type="ChEBI" id="CHEBI:173112"/>
        <dbReference type="EC" id="2.7.7.7"/>
    </reaction>
</comment>
<evidence type="ECO:0000256" key="26">
    <source>
        <dbReference type="ARBA" id="ARBA00044678"/>
    </source>
</evidence>
<dbReference type="SUPFAM" id="SSF81585">
    <property type="entry name" value="PsbU/PolX domain-like"/>
    <property type="match status" value="1"/>
</dbReference>
<dbReference type="GO" id="GO:0140078">
    <property type="term" value="F:class I DNA-(apurinic or apyrimidinic site) endonuclease activity"/>
    <property type="evidence" value="ECO:0007669"/>
    <property type="project" value="UniProtKB-EC"/>
</dbReference>
<dbReference type="SUPFAM" id="SSF81301">
    <property type="entry name" value="Nucleotidyltransferase"/>
    <property type="match status" value="1"/>
</dbReference>
<dbReference type="Pfam" id="PF14716">
    <property type="entry name" value="HHH_8"/>
    <property type="match status" value="1"/>
</dbReference>
<keyword evidence="13" id="KW-0548">Nucleotidyltransferase</keyword>
<evidence type="ECO:0000256" key="5">
    <source>
        <dbReference type="ARBA" id="ARBA00012720"/>
    </source>
</evidence>
<evidence type="ECO:0000256" key="3">
    <source>
        <dbReference type="ARBA" id="ARBA00004496"/>
    </source>
</evidence>
<dbReference type="Gene3D" id="1.10.150.20">
    <property type="entry name" value="5' to 3' exonuclease, C-terminal subdomain"/>
    <property type="match status" value="1"/>
</dbReference>